<evidence type="ECO:0000313" key="1">
    <source>
        <dbReference type="EMBL" id="QDZ07212.1"/>
    </source>
</evidence>
<gene>
    <name evidence="1" type="ORF">FPZ24_06740</name>
</gene>
<dbReference type="OrthoDB" id="8194627at2"/>
<dbReference type="KEGG" id="spai:FPZ24_06740"/>
<reference evidence="1 2" key="1">
    <citation type="submission" date="2019-07" db="EMBL/GenBank/DDBJ databases">
        <title>Full genome sequence of Sphingomonas sp. 4R-6-7(HKS19).</title>
        <authorList>
            <person name="Im W.-T."/>
        </authorList>
    </citation>
    <scope>NUCLEOTIDE SEQUENCE [LARGE SCALE GENOMIC DNA]</scope>
    <source>
        <strain evidence="1 2">HKS19</strain>
    </source>
</reference>
<organism evidence="1 2">
    <name type="scientific">Sphingomonas panacisoli</name>
    <dbReference type="NCBI Taxonomy" id="1813879"/>
    <lineage>
        <taxon>Bacteria</taxon>
        <taxon>Pseudomonadati</taxon>
        <taxon>Pseudomonadota</taxon>
        <taxon>Alphaproteobacteria</taxon>
        <taxon>Sphingomonadales</taxon>
        <taxon>Sphingomonadaceae</taxon>
        <taxon>Sphingomonas</taxon>
    </lineage>
</organism>
<dbReference type="EMBL" id="CP042306">
    <property type="protein sequence ID" value="QDZ07212.1"/>
    <property type="molecule type" value="Genomic_DNA"/>
</dbReference>
<dbReference type="Proteomes" id="UP000315673">
    <property type="component" value="Chromosome"/>
</dbReference>
<evidence type="ECO:0000313" key="2">
    <source>
        <dbReference type="Proteomes" id="UP000315673"/>
    </source>
</evidence>
<dbReference type="AlphaFoldDB" id="A0A5B8LHV9"/>
<keyword evidence="2" id="KW-1185">Reference proteome</keyword>
<sequence>MSTDERDIGDGDRNGASRLLARAAAALSRADRGLAQTIDDFFLPEDARLDDRTRATLTVTLAAMVAAVEGDLRRRAARSLAAAGEGVAVLDRLTGAGLLRDPGLMRELIARTRLDLLADALTTAAPDDAGAPSLLARLTASGDGQVANAALTLMATEGRRRGFLDTGRLSHTELPAELHHRLVWWVAAAILEQLADGDAGRVMADAGLHALGGHDESDRAETAAVRLATTIDPQPAELPALLTHALGDRNLSLFVALLAFALRMDFAVARQLVVAGGDPLWLALRAIDLDRATIARIGLALSNDVDAFADQLDAIVAVSPADARAALSSLALPADLRAAIAALAAAR</sequence>
<accession>A0A5B8LHV9</accession>
<dbReference type="RefSeq" id="WP_146570418.1">
    <property type="nucleotide sequence ID" value="NZ_CP042306.1"/>
</dbReference>
<proteinExistence type="predicted"/>
<protein>
    <submittedName>
        <fullName evidence="1">DUF2336 domain-containing protein</fullName>
    </submittedName>
</protein>
<name>A0A5B8LHV9_9SPHN</name>